<dbReference type="RefSeq" id="WP_036530514.1">
    <property type="nucleotide sequence ID" value="NZ_JJML01000002.1"/>
</dbReference>
<reference evidence="4 5" key="1">
    <citation type="journal article" date="2014" name="Mol. Ecol.">
        <title>Evolution of Synechococcus.</title>
        <authorList>
            <person name="Dvorak P."/>
            <person name="Casamatta D."/>
            <person name="Hasler P."/>
            <person name="Poulickova A."/>
            <person name="Ondrej V."/>
            <person name="Sanges R."/>
        </authorList>
    </citation>
    <scope>NUCLEOTIDE SEQUENCE [LARGE SCALE GENOMIC DNA]</scope>
    <source>
        <strain evidence="4 5">CAUP A 1101</strain>
    </source>
</reference>
<sequence length="377" mass="42649">MVKILIIDDDPTIRVLLTRTLQKQGYEVSVAQNGEEGVAKAHKLLPSLIICDWMMPVMDGLEVCRQIKANTELLTTFFILLTSRGALEDRIKGLDTGADDFLSKPIEMNELRARVSAGLRLHQLSQDLQLQKQRLEEELTEAADYVRSLLPPPMTGNITIDSRFIPSKQLGGDSFDYYWLNADELVIYLLDVSGHGVGSALLSVSVLNMLRSQSLNVPFNKPSAVLTALNDTFQMSRHKDLYFTIWYGVYHPSLRQLTYASAGHPPAILKYLNTDNTPQLRQLRTIGPPIGMLTDIKFVDDIYTIEAMSTLYIFSDGVYEICLENNIIWGLKAFIELLRSQQDLERSNLNQILHHIRTIGDKTTFDDDISLLQINFD</sequence>
<dbReference type="PANTHER" id="PTHR43156:SF2">
    <property type="entry name" value="STAGE II SPORULATION PROTEIN E"/>
    <property type="match status" value="1"/>
</dbReference>
<dbReference type="InterPro" id="IPR036457">
    <property type="entry name" value="PPM-type-like_dom_sf"/>
</dbReference>
<dbReference type="Gene3D" id="3.40.50.2300">
    <property type="match status" value="1"/>
</dbReference>
<dbReference type="InterPro" id="IPR001932">
    <property type="entry name" value="PPM-type_phosphatase-like_dom"/>
</dbReference>
<dbReference type="InterPro" id="IPR052016">
    <property type="entry name" value="Bact_Sigma-Reg"/>
</dbReference>
<dbReference type="SMART" id="SM00331">
    <property type="entry name" value="PP2C_SIG"/>
    <property type="match status" value="1"/>
</dbReference>
<keyword evidence="2" id="KW-0597">Phosphoprotein</keyword>
<dbReference type="EMBL" id="JJML01000002">
    <property type="protein sequence ID" value="KGF73899.1"/>
    <property type="molecule type" value="Genomic_DNA"/>
</dbReference>
<keyword evidence="5" id="KW-1185">Reference proteome</keyword>
<dbReference type="PROSITE" id="PS50110">
    <property type="entry name" value="RESPONSE_REGULATORY"/>
    <property type="match status" value="1"/>
</dbReference>
<gene>
    <name evidence="4" type="ORF">DO97_05995</name>
</gene>
<evidence type="ECO:0000256" key="2">
    <source>
        <dbReference type="PROSITE-ProRule" id="PRU00169"/>
    </source>
</evidence>
<dbReference type="InterPro" id="IPR001789">
    <property type="entry name" value="Sig_transdc_resp-reg_receiver"/>
</dbReference>
<dbReference type="Pfam" id="PF00072">
    <property type="entry name" value="Response_reg"/>
    <property type="match status" value="1"/>
</dbReference>
<dbReference type="PANTHER" id="PTHR43156">
    <property type="entry name" value="STAGE II SPORULATION PROTEIN E-RELATED"/>
    <property type="match status" value="1"/>
</dbReference>
<proteinExistence type="predicted"/>
<evidence type="ECO:0000313" key="4">
    <source>
        <dbReference type="EMBL" id="KGF73899.1"/>
    </source>
</evidence>
<feature type="modified residue" description="4-aspartylphosphate" evidence="2">
    <location>
        <position position="52"/>
    </location>
</feature>
<dbReference type="Pfam" id="PF07228">
    <property type="entry name" value="SpoIIE"/>
    <property type="match status" value="1"/>
</dbReference>
<name>A0A098TNM9_9CYAN</name>
<evidence type="ECO:0000256" key="1">
    <source>
        <dbReference type="ARBA" id="ARBA00022801"/>
    </source>
</evidence>
<dbReference type="Gene3D" id="3.60.40.10">
    <property type="entry name" value="PPM-type phosphatase domain"/>
    <property type="match status" value="1"/>
</dbReference>
<evidence type="ECO:0000259" key="3">
    <source>
        <dbReference type="PROSITE" id="PS50110"/>
    </source>
</evidence>
<dbReference type="GO" id="GO:0000160">
    <property type="term" value="P:phosphorelay signal transduction system"/>
    <property type="evidence" value="ECO:0007669"/>
    <property type="project" value="InterPro"/>
</dbReference>
<dbReference type="CDD" id="cd17574">
    <property type="entry name" value="REC_OmpR"/>
    <property type="match status" value="1"/>
</dbReference>
<organism evidence="4 5">
    <name type="scientific">Neosynechococcus sphagnicola sy1</name>
    <dbReference type="NCBI Taxonomy" id="1497020"/>
    <lineage>
        <taxon>Bacteria</taxon>
        <taxon>Bacillati</taxon>
        <taxon>Cyanobacteriota</taxon>
        <taxon>Cyanophyceae</taxon>
        <taxon>Neosynechococcales</taxon>
        <taxon>Neosynechococcaceae</taxon>
        <taxon>Neosynechococcus</taxon>
    </lineage>
</organism>
<accession>A0A098TNM9</accession>
<comment type="caution">
    <text evidence="4">The sequence shown here is derived from an EMBL/GenBank/DDBJ whole genome shotgun (WGS) entry which is preliminary data.</text>
</comment>
<keyword evidence="1" id="KW-0378">Hydrolase</keyword>
<dbReference type="STRING" id="1497020.DO97_05995"/>
<dbReference type="InterPro" id="IPR011006">
    <property type="entry name" value="CheY-like_superfamily"/>
</dbReference>
<dbReference type="SUPFAM" id="SSF52172">
    <property type="entry name" value="CheY-like"/>
    <property type="match status" value="1"/>
</dbReference>
<evidence type="ECO:0000313" key="5">
    <source>
        <dbReference type="Proteomes" id="UP000030170"/>
    </source>
</evidence>
<dbReference type="SMART" id="SM00448">
    <property type="entry name" value="REC"/>
    <property type="match status" value="1"/>
</dbReference>
<protein>
    <submittedName>
        <fullName evidence="4">Regulator</fullName>
    </submittedName>
</protein>
<dbReference type="Proteomes" id="UP000030170">
    <property type="component" value="Unassembled WGS sequence"/>
</dbReference>
<dbReference type="OrthoDB" id="9763484at2"/>
<dbReference type="AlphaFoldDB" id="A0A098TNM9"/>
<dbReference type="GO" id="GO:0016791">
    <property type="term" value="F:phosphatase activity"/>
    <property type="evidence" value="ECO:0007669"/>
    <property type="project" value="TreeGrafter"/>
</dbReference>
<feature type="domain" description="Response regulatory" evidence="3">
    <location>
        <begin position="3"/>
        <end position="119"/>
    </location>
</feature>